<reference evidence="1" key="1">
    <citation type="submission" date="2020-10" db="EMBL/GenBank/DDBJ databases">
        <authorList>
            <person name="Han B."/>
            <person name="Lu T."/>
            <person name="Zhao Q."/>
            <person name="Huang X."/>
            <person name="Zhao Y."/>
        </authorList>
    </citation>
    <scope>NUCLEOTIDE SEQUENCE</scope>
</reference>
<gene>
    <name evidence="1" type="ORF">NCGR_LOCUS25465</name>
</gene>
<dbReference type="Proteomes" id="UP000604825">
    <property type="component" value="Unassembled WGS sequence"/>
</dbReference>
<dbReference type="EMBL" id="CAJGYO010000006">
    <property type="protein sequence ID" value="CAD6238159.1"/>
    <property type="molecule type" value="Genomic_DNA"/>
</dbReference>
<organism evidence="1 2">
    <name type="scientific">Miscanthus lutarioriparius</name>
    <dbReference type="NCBI Taxonomy" id="422564"/>
    <lineage>
        <taxon>Eukaryota</taxon>
        <taxon>Viridiplantae</taxon>
        <taxon>Streptophyta</taxon>
        <taxon>Embryophyta</taxon>
        <taxon>Tracheophyta</taxon>
        <taxon>Spermatophyta</taxon>
        <taxon>Magnoliopsida</taxon>
        <taxon>Liliopsida</taxon>
        <taxon>Poales</taxon>
        <taxon>Poaceae</taxon>
        <taxon>PACMAD clade</taxon>
        <taxon>Panicoideae</taxon>
        <taxon>Andropogonodae</taxon>
        <taxon>Andropogoneae</taxon>
        <taxon>Saccharinae</taxon>
        <taxon>Miscanthus</taxon>
    </lineage>
</organism>
<proteinExistence type="predicted"/>
<dbReference type="AlphaFoldDB" id="A0A811P611"/>
<evidence type="ECO:0000313" key="2">
    <source>
        <dbReference type="Proteomes" id="UP000604825"/>
    </source>
</evidence>
<dbReference type="OrthoDB" id="619541at2759"/>
<comment type="caution">
    <text evidence="1">The sequence shown here is derived from an EMBL/GenBank/DDBJ whole genome shotgun (WGS) entry which is preliminary data.</text>
</comment>
<accession>A0A811P611</accession>
<protein>
    <submittedName>
        <fullName evidence="1">Uncharacterized protein</fullName>
    </submittedName>
</protein>
<name>A0A811P611_9POAL</name>
<sequence>MAEPALLGHGIKLNNDHRDMGDGWLPGMQGKYIIEHEGHVRVLVRLEQLEIVGDVPEGPVRPGDPLPRLSFELRNTLAADREAIDWADAPELHDKIIF</sequence>
<evidence type="ECO:0000313" key="1">
    <source>
        <dbReference type="EMBL" id="CAD6238159.1"/>
    </source>
</evidence>
<keyword evidence="2" id="KW-1185">Reference proteome</keyword>